<dbReference type="SUPFAM" id="SSF51905">
    <property type="entry name" value="FAD/NAD(P)-binding domain"/>
    <property type="match status" value="1"/>
</dbReference>
<proteinExistence type="predicted"/>
<dbReference type="VEuPathDB" id="FungiDB:PV08_11655"/>
<evidence type="ECO:0000313" key="5">
    <source>
        <dbReference type="EMBL" id="KIW10691.1"/>
    </source>
</evidence>
<dbReference type="InterPro" id="IPR036188">
    <property type="entry name" value="FAD/NAD-bd_sf"/>
</dbReference>
<dbReference type="PRINTS" id="PR00420">
    <property type="entry name" value="RNGMNOXGNASE"/>
</dbReference>
<dbReference type="InterPro" id="IPR051104">
    <property type="entry name" value="FAD_monoxygenase"/>
</dbReference>
<feature type="domain" description="FAD-binding" evidence="4">
    <location>
        <begin position="13"/>
        <end position="335"/>
    </location>
</feature>
<dbReference type="GO" id="GO:0071949">
    <property type="term" value="F:FAD binding"/>
    <property type="evidence" value="ECO:0007669"/>
    <property type="project" value="InterPro"/>
</dbReference>
<gene>
    <name evidence="5" type="ORF">PV08_11655</name>
</gene>
<name>A0A0D1Y720_9EURO</name>
<evidence type="ECO:0000256" key="3">
    <source>
        <dbReference type="ARBA" id="ARBA00023002"/>
    </source>
</evidence>
<dbReference type="GO" id="GO:0044550">
    <property type="term" value="P:secondary metabolite biosynthetic process"/>
    <property type="evidence" value="ECO:0007669"/>
    <property type="project" value="TreeGrafter"/>
</dbReference>
<keyword evidence="1" id="KW-0285">Flavoprotein</keyword>
<sequence>MAIKETPKDHPLEVAIIGAGPAGLAAAVEFNKLPYVRWRLYEQANAIREVGAGISIQRNTWRILDVLGASKNFEPGSFFRAADGHSVQHRNGRTRELLASHTQRETSPDHLHARTRRSVLQQAILKEVDLSHVRLRSRLVHIEQTPTGRVKLGFQDGFEDEVDLLVGADGVRSVARSFAFPDHRISYTGKKAFRSLVTYEEMASIPDVPRDAVTFWHGPHAWLYTCPLGDNVYEITTMVTEHDESESQVSWGQEASFDQVTPHFKEFDQKVTDIITLPDSVEQYALFAGPQLTTIVAHDSIALVGDASHRKSCGVGAGAGFALEDVFVLSRSIAWAHDRHLGLGDALQLFDQVRSPHYRRLYGILGKFADTVAYLETLDPKPTFDTAVEVLVQNNWGYEHSWAYHYNVQEVWKETVEAKDRREASSFQLRL</sequence>
<protein>
    <recommendedName>
        <fullName evidence="4">FAD-binding domain-containing protein</fullName>
    </recommendedName>
</protein>
<dbReference type="RefSeq" id="XP_016230907.1">
    <property type="nucleotide sequence ID" value="XM_016385963.1"/>
</dbReference>
<dbReference type="AlphaFoldDB" id="A0A0D1Y720"/>
<keyword evidence="2" id="KW-0274">FAD</keyword>
<keyword evidence="6" id="KW-1185">Reference proteome</keyword>
<dbReference type="GeneID" id="27338738"/>
<dbReference type="Pfam" id="PF01494">
    <property type="entry name" value="FAD_binding_3"/>
    <property type="match status" value="1"/>
</dbReference>
<dbReference type="HOGENOM" id="CLU_009665_6_4_1"/>
<dbReference type="PANTHER" id="PTHR46720">
    <property type="entry name" value="HYDROXYLASE, PUTATIVE (AFU_ORTHOLOGUE AFUA_3G01460)-RELATED"/>
    <property type="match status" value="1"/>
</dbReference>
<evidence type="ECO:0000256" key="2">
    <source>
        <dbReference type="ARBA" id="ARBA00022827"/>
    </source>
</evidence>
<dbReference type="STRING" id="91928.A0A0D1Y720"/>
<organism evidence="5 6">
    <name type="scientific">Exophiala spinifera</name>
    <dbReference type="NCBI Taxonomy" id="91928"/>
    <lineage>
        <taxon>Eukaryota</taxon>
        <taxon>Fungi</taxon>
        <taxon>Dikarya</taxon>
        <taxon>Ascomycota</taxon>
        <taxon>Pezizomycotina</taxon>
        <taxon>Eurotiomycetes</taxon>
        <taxon>Chaetothyriomycetidae</taxon>
        <taxon>Chaetothyriales</taxon>
        <taxon>Herpotrichiellaceae</taxon>
        <taxon>Exophiala</taxon>
    </lineage>
</organism>
<dbReference type="GO" id="GO:0016491">
    <property type="term" value="F:oxidoreductase activity"/>
    <property type="evidence" value="ECO:0007669"/>
    <property type="project" value="UniProtKB-KW"/>
</dbReference>
<dbReference type="Gene3D" id="3.50.50.60">
    <property type="entry name" value="FAD/NAD(P)-binding domain"/>
    <property type="match status" value="1"/>
</dbReference>
<dbReference type="PANTHER" id="PTHR46720:SF3">
    <property type="entry name" value="FAD-BINDING DOMAIN-CONTAINING PROTEIN-RELATED"/>
    <property type="match status" value="1"/>
</dbReference>
<evidence type="ECO:0000259" key="4">
    <source>
        <dbReference type="Pfam" id="PF01494"/>
    </source>
</evidence>
<dbReference type="Proteomes" id="UP000053328">
    <property type="component" value="Unassembled WGS sequence"/>
</dbReference>
<evidence type="ECO:0000256" key="1">
    <source>
        <dbReference type="ARBA" id="ARBA00022630"/>
    </source>
</evidence>
<dbReference type="SUPFAM" id="SSF54373">
    <property type="entry name" value="FAD-linked reductases, C-terminal domain"/>
    <property type="match status" value="1"/>
</dbReference>
<keyword evidence="3" id="KW-0560">Oxidoreductase</keyword>
<dbReference type="EMBL" id="KN847500">
    <property type="protein sequence ID" value="KIW10691.1"/>
    <property type="molecule type" value="Genomic_DNA"/>
</dbReference>
<evidence type="ECO:0000313" key="6">
    <source>
        <dbReference type="Proteomes" id="UP000053328"/>
    </source>
</evidence>
<dbReference type="OrthoDB" id="417877at2759"/>
<dbReference type="InterPro" id="IPR002938">
    <property type="entry name" value="FAD-bd"/>
</dbReference>
<reference evidence="5 6" key="1">
    <citation type="submission" date="2015-01" db="EMBL/GenBank/DDBJ databases">
        <title>The Genome Sequence of Exophiala spinifera CBS89968.</title>
        <authorList>
            <consortium name="The Broad Institute Genomics Platform"/>
            <person name="Cuomo C."/>
            <person name="de Hoog S."/>
            <person name="Gorbushina A."/>
            <person name="Stielow B."/>
            <person name="Teixiera M."/>
            <person name="Abouelleil A."/>
            <person name="Chapman S.B."/>
            <person name="Priest M."/>
            <person name="Young S.K."/>
            <person name="Wortman J."/>
            <person name="Nusbaum C."/>
            <person name="Birren B."/>
        </authorList>
    </citation>
    <scope>NUCLEOTIDE SEQUENCE [LARGE SCALE GENOMIC DNA]</scope>
    <source>
        <strain evidence="5 6">CBS 89968</strain>
    </source>
</reference>
<accession>A0A0D1Y720</accession>